<evidence type="ECO:0000256" key="2">
    <source>
        <dbReference type="ARBA" id="ARBA00022692"/>
    </source>
</evidence>
<sequence>MRATSSVMNANLLLFKTVIAGDSWGLIAVPVIEHYPGTAIIFVGSLLTIVFGVLNLIVAVVVDTFAEARERDVLNLAEEMERNHENDKKFLQKVFDRIDEDGSGELTLEELVEGARKDPEFQSRLRVMDIDEVDLQQLFEMIDADGSGSIEAAEFIAPLSRWVHESKTAPRFIKRPGR</sequence>
<dbReference type="GO" id="GO:0005216">
    <property type="term" value="F:monoatomic ion channel activity"/>
    <property type="evidence" value="ECO:0007669"/>
    <property type="project" value="InterPro"/>
</dbReference>
<organism evidence="8 9">
    <name type="scientific">Effrenium voratum</name>
    <dbReference type="NCBI Taxonomy" id="2562239"/>
    <lineage>
        <taxon>Eukaryota</taxon>
        <taxon>Sar</taxon>
        <taxon>Alveolata</taxon>
        <taxon>Dinophyceae</taxon>
        <taxon>Suessiales</taxon>
        <taxon>Symbiodiniaceae</taxon>
        <taxon>Effrenium</taxon>
    </lineage>
</organism>
<dbReference type="Pfam" id="PF13499">
    <property type="entry name" value="EF-hand_7"/>
    <property type="match status" value="1"/>
</dbReference>
<keyword evidence="5 6" id="KW-0472">Membrane</keyword>
<evidence type="ECO:0000256" key="6">
    <source>
        <dbReference type="SAM" id="Phobius"/>
    </source>
</evidence>
<evidence type="ECO:0000256" key="3">
    <source>
        <dbReference type="ARBA" id="ARBA00022837"/>
    </source>
</evidence>
<dbReference type="AlphaFoldDB" id="A0AA36MVU2"/>
<dbReference type="InterPro" id="IPR005821">
    <property type="entry name" value="Ion_trans_dom"/>
</dbReference>
<keyword evidence="9" id="KW-1185">Reference proteome</keyword>
<feature type="transmembrane region" description="Helical" evidence="6">
    <location>
        <begin position="38"/>
        <end position="62"/>
    </location>
</feature>
<name>A0AA36MVU2_9DINO</name>
<dbReference type="PROSITE" id="PS50222">
    <property type="entry name" value="EF_HAND_2"/>
    <property type="match status" value="2"/>
</dbReference>
<dbReference type="Gene3D" id="1.10.287.70">
    <property type="match status" value="1"/>
</dbReference>
<evidence type="ECO:0000313" key="9">
    <source>
        <dbReference type="Proteomes" id="UP001178507"/>
    </source>
</evidence>
<dbReference type="EMBL" id="CAUJNA010001635">
    <property type="protein sequence ID" value="CAJ1388093.1"/>
    <property type="molecule type" value="Genomic_DNA"/>
</dbReference>
<dbReference type="GO" id="GO:0005509">
    <property type="term" value="F:calcium ion binding"/>
    <property type="evidence" value="ECO:0007669"/>
    <property type="project" value="InterPro"/>
</dbReference>
<feature type="transmembrane region" description="Helical" evidence="6">
    <location>
        <begin position="12"/>
        <end position="32"/>
    </location>
</feature>
<comment type="caution">
    <text evidence="8">The sequence shown here is derived from an EMBL/GenBank/DDBJ whole genome shotgun (WGS) entry which is preliminary data.</text>
</comment>
<accession>A0AA36MVU2</accession>
<evidence type="ECO:0000256" key="5">
    <source>
        <dbReference type="ARBA" id="ARBA00023136"/>
    </source>
</evidence>
<dbReference type="GO" id="GO:0016020">
    <property type="term" value="C:membrane"/>
    <property type="evidence" value="ECO:0007669"/>
    <property type="project" value="UniProtKB-SubCell"/>
</dbReference>
<evidence type="ECO:0000313" key="8">
    <source>
        <dbReference type="EMBL" id="CAJ1388093.1"/>
    </source>
</evidence>
<evidence type="ECO:0000256" key="1">
    <source>
        <dbReference type="ARBA" id="ARBA00004141"/>
    </source>
</evidence>
<feature type="domain" description="EF-hand" evidence="7">
    <location>
        <begin position="130"/>
        <end position="165"/>
    </location>
</feature>
<gene>
    <name evidence="8" type="ORF">EVOR1521_LOCUS14034</name>
</gene>
<dbReference type="InterPro" id="IPR011992">
    <property type="entry name" value="EF-hand-dom_pair"/>
</dbReference>
<dbReference type="InterPro" id="IPR002048">
    <property type="entry name" value="EF_hand_dom"/>
</dbReference>
<dbReference type="Proteomes" id="UP001178507">
    <property type="component" value="Unassembled WGS sequence"/>
</dbReference>
<dbReference type="CDD" id="cd00051">
    <property type="entry name" value="EFh"/>
    <property type="match status" value="1"/>
</dbReference>
<dbReference type="Pfam" id="PF00520">
    <property type="entry name" value="Ion_trans"/>
    <property type="match status" value="1"/>
</dbReference>
<dbReference type="Gene3D" id="1.10.238.10">
    <property type="entry name" value="EF-hand"/>
    <property type="match status" value="1"/>
</dbReference>
<keyword evidence="2 6" id="KW-0812">Transmembrane</keyword>
<reference evidence="8" key="1">
    <citation type="submission" date="2023-08" db="EMBL/GenBank/DDBJ databases">
        <authorList>
            <person name="Chen Y."/>
            <person name="Shah S."/>
            <person name="Dougan E. K."/>
            <person name="Thang M."/>
            <person name="Chan C."/>
        </authorList>
    </citation>
    <scope>NUCLEOTIDE SEQUENCE</scope>
</reference>
<comment type="subcellular location">
    <subcellularLocation>
        <location evidence="1">Membrane</location>
        <topology evidence="1">Multi-pass membrane protein</topology>
    </subcellularLocation>
</comment>
<dbReference type="SUPFAM" id="SSF47473">
    <property type="entry name" value="EF-hand"/>
    <property type="match status" value="1"/>
</dbReference>
<proteinExistence type="predicted"/>
<feature type="domain" description="EF-hand" evidence="7">
    <location>
        <begin position="86"/>
        <end position="121"/>
    </location>
</feature>
<dbReference type="SMART" id="SM00054">
    <property type="entry name" value="EFh"/>
    <property type="match status" value="2"/>
</dbReference>
<evidence type="ECO:0000256" key="4">
    <source>
        <dbReference type="ARBA" id="ARBA00022989"/>
    </source>
</evidence>
<dbReference type="PROSITE" id="PS00018">
    <property type="entry name" value="EF_HAND_1"/>
    <property type="match status" value="2"/>
</dbReference>
<protein>
    <recommendedName>
        <fullName evidence="7">EF-hand domain-containing protein</fullName>
    </recommendedName>
</protein>
<dbReference type="InterPro" id="IPR018247">
    <property type="entry name" value="EF_Hand_1_Ca_BS"/>
</dbReference>
<keyword evidence="3" id="KW-0106">Calcium</keyword>
<keyword evidence="4 6" id="KW-1133">Transmembrane helix</keyword>
<evidence type="ECO:0000259" key="7">
    <source>
        <dbReference type="PROSITE" id="PS50222"/>
    </source>
</evidence>